<dbReference type="EMBL" id="CP036316">
    <property type="protein sequence ID" value="QDT62977.1"/>
    <property type="molecule type" value="Genomic_DNA"/>
</dbReference>
<organism evidence="2 3">
    <name type="scientific">Calycomorphotria hydatis</name>
    <dbReference type="NCBI Taxonomy" id="2528027"/>
    <lineage>
        <taxon>Bacteria</taxon>
        <taxon>Pseudomonadati</taxon>
        <taxon>Planctomycetota</taxon>
        <taxon>Planctomycetia</taxon>
        <taxon>Planctomycetales</taxon>
        <taxon>Planctomycetaceae</taxon>
        <taxon>Calycomorphotria</taxon>
    </lineage>
</organism>
<accession>A0A517T3M1</accession>
<proteinExistence type="predicted"/>
<dbReference type="Pfam" id="PF08668">
    <property type="entry name" value="HDOD"/>
    <property type="match status" value="1"/>
</dbReference>
<dbReference type="SUPFAM" id="SSF109604">
    <property type="entry name" value="HD-domain/PDEase-like"/>
    <property type="match status" value="1"/>
</dbReference>
<dbReference type="PANTHER" id="PTHR33525:SF4">
    <property type="entry name" value="CYCLIC DI-GMP PHOSPHODIESTERASE CDGJ"/>
    <property type="match status" value="1"/>
</dbReference>
<protein>
    <submittedName>
        <fullName evidence="2">HDOD domain protein</fullName>
    </submittedName>
</protein>
<dbReference type="OrthoDB" id="9784953at2"/>
<dbReference type="Gene3D" id="1.10.3210.10">
    <property type="entry name" value="Hypothetical protein af1432"/>
    <property type="match status" value="1"/>
</dbReference>
<keyword evidence="3" id="KW-1185">Reference proteome</keyword>
<dbReference type="PANTHER" id="PTHR33525">
    <property type="match status" value="1"/>
</dbReference>
<evidence type="ECO:0000259" key="1">
    <source>
        <dbReference type="PROSITE" id="PS51833"/>
    </source>
</evidence>
<name>A0A517T3M1_9PLAN</name>
<sequence>MSSRMAEVERFARQLGKLQASQGVTRKLLSLTASADYDMREVVNCLERDPVLAVRILRVVNSSRYGLRHKVSSIRQAAALLGQRSLRLFALSFSIVGNLTNGPHKQIYADYWRRSMTMATAASELARFEEDVPPEDAYTAGILADVAILIFIQYDTDTYAPAYESCLHGPELIAAERDLFKVGHPELGARFLTTWAIPDSAIRAVARHHSDEYDMEEPLEPLDRVIRAADLITASITEPEERSVRQASEFLQKNFAAIDMPELVSRIYDETESCDDLFGTGCRENPPKEAVLNAWNASLETVS</sequence>
<evidence type="ECO:0000313" key="3">
    <source>
        <dbReference type="Proteomes" id="UP000319976"/>
    </source>
</evidence>
<dbReference type="RefSeq" id="WP_145258922.1">
    <property type="nucleotide sequence ID" value="NZ_CP036316.1"/>
</dbReference>
<reference evidence="2 3" key="1">
    <citation type="submission" date="2019-02" db="EMBL/GenBank/DDBJ databases">
        <title>Deep-cultivation of Planctomycetes and their phenomic and genomic characterization uncovers novel biology.</title>
        <authorList>
            <person name="Wiegand S."/>
            <person name="Jogler M."/>
            <person name="Boedeker C."/>
            <person name="Pinto D."/>
            <person name="Vollmers J."/>
            <person name="Rivas-Marin E."/>
            <person name="Kohn T."/>
            <person name="Peeters S.H."/>
            <person name="Heuer A."/>
            <person name="Rast P."/>
            <person name="Oberbeckmann S."/>
            <person name="Bunk B."/>
            <person name="Jeske O."/>
            <person name="Meyerdierks A."/>
            <person name="Storesund J.E."/>
            <person name="Kallscheuer N."/>
            <person name="Luecker S."/>
            <person name="Lage O.M."/>
            <person name="Pohl T."/>
            <person name="Merkel B.J."/>
            <person name="Hornburger P."/>
            <person name="Mueller R.-W."/>
            <person name="Bruemmer F."/>
            <person name="Labrenz M."/>
            <person name="Spormann A.M."/>
            <person name="Op den Camp H."/>
            <person name="Overmann J."/>
            <person name="Amann R."/>
            <person name="Jetten M.S.M."/>
            <person name="Mascher T."/>
            <person name="Medema M.H."/>
            <person name="Devos D.P."/>
            <person name="Kaster A.-K."/>
            <person name="Ovreas L."/>
            <person name="Rohde M."/>
            <person name="Galperin M.Y."/>
            <person name="Jogler C."/>
        </authorList>
    </citation>
    <scope>NUCLEOTIDE SEQUENCE [LARGE SCALE GENOMIC DNA]</scope>
    <source>
        <strain evidence="2 3">V22</strain>
    </source>
</reference>
<evidence type="ECO:0000313" key="2">
    <source>
        <dbReference type="EMBL" id="QDT62977.1"/>
    </source>
</evidence>
<dbReference type="InterPro" id="IPR013976">
    <property type="entry name" value="HDOD"/>
</dbReference>
<dbReference type="InterPro" id="IPR052340">
    <property type="entry name" value="RNase_Y/CdgJ"/>
</dbReference>
<dbReference type="AlphaFoldDB" id="A0A517T3M1"/>
<dbReference type="Proteomes" id="UP000319976">
    <property type="component" value="Chromosome"/>
</dbReference>
<dbReference type="PROSITE" id="PS51833">
    <property type="entry name" value="HDOD"/>
    <property type="match status" value="1"/>
</dbReference>
<dbReference type="KEGG" id="chya:V22_01750"/>
<gene>
    <name evidence="2" type="ORF">V22_01750</name>
</gene>
<feature type="domain" description="HDOD" evidence="1">
    <location>
        <begin position="18"/>
        <end position="211"/>
    </location>
</feature>